<evidence type="ECO:0000259" key="13">
    <source>
        <dbReference type="Pfam" id="PF13603"/>
    </source>
</evidence>
<reference evidence="14 15" key="1">
    <citation type="submission" date="2019-10" db="EMBL/GenBank/DDBJ databases">
        <title>Rudanella paleaurantiibacter sp. nov., isolated from sludge.</title>
        <authorList>
            <person name="Xu S.Q."/>
        </authorList>
    </citation>
    <scope>NUCLEOTIDE SEQUENCE [LARGE SCALE GENOMIC DNA]</scope>
    <source>
        <strain evidence="14 15">HX-22-17</strain>
    </source>
</reference>
<dbReference type="InterPro" id="IPR014729">
    <property type="entry name" value="Rossmann-like_a/b/a_fold"/>
</dbReference>
<dbReference type="Proteomes" id="UP000488299">
    <property type="component" value="Unassembled WGS sequence"/>
</dbReference>
<evidence type="ECO:0000256" key="3">
    <source>
        <dbReference type="ARBA" id="ARBA00022598"/>
    </source>
</evidence>
<dbReference type="Gene3D" id="1.10.730.10">
    <property type="entry name" value="Isoleucyl-tRNA Synthetase, Domain 1"/>
    <property type="match status" value="1"/>
</dbReference>
<dbReference type="GO" id="GO:0005524">
    <property type="term" value="F:ATP binding"/>
    <property type="evidence" value="ECO:0007669"/>
    <property type="project" value="UniProtKB-UniRule"/>
</dbReference>
<dbReference type="PANTHER" id="PTHR43740:SF2">
    <property type="entry name" value="LEUCINE--TRNA LIGASE, MITOCHONDRIAL"/>
    <property type="match status" value="1"/>
</dbReference>
<dbReference type="InterPro" id="IPR013155">
    <property type="entry name" value="M/V/L/I-tRNA-synth_anticd-bd"/>
</dbReference>
<dbReference type="InterPro" id="IPR009008">
    <property type="entry name" value="Val/Leu/Ile-tRNA-synth_edit"/>
</dbReference>
<dbReference type="GO" id="GO:0005829">
    <property type="term" value="C:cytosol"/>
    <property type="evidence" value="ECO:0007669"/>
    <property type="project" value="TreeGrafter"/>
</dbReference>
<dbReference type="Gene3D" id="3.90.740.10">
    <property type="entry name" value="Valyl/Leucyl/Isoleucyl-tRNA synthetase, editing domain"/>
    <property type="match status" value="1"/>
</dbReference>
<feature type="domain" description="Aminoacyl-tRNA synthetase class Ia" evidence="11">
    <location>
        <begin position="13"/>
        <end position="144"/>
    </location>
</feature>
<dbReference type="EC" id="6.1.1.4" evidence="9"/>
<evidence type="ECO:0000256" key="5">
    <source>
        <dbReference type="ARBA" id="ARBA00022840"/>
    </source>
</evidence>
<dbReference type="InterPro" id="IPR025709">
    <property type="entry name" value="Leu_tRNA-synth_edit"/>
</dbReference>
<evidence type="ECO:0000256" key="8">
    <source>
        <dbReference type="ARBA" id="ARBA00047469"/>
    </source>
</evidence>
<feature type="domain" description="Methionyl/Valyl/Leucyl/Isoleucyl-tRNA synthetase anticodon-binding" evidence="12">
    <location>
        <begin position="822"/>
        <end position="929"/>
    </location>
</feature>
<protein>
    <recommendedName>
        <fullName evidence="9">Leucine--tRNA ligase</fullName>
        <ecNumber evidence="9">6.1.1.4</ecNumber>
    </recommendedName>
    <alternativeName>
        <fullName evidence="9">Leucyl-tRNA synthetase</fullName>
        <shortName evidence="9">LeuRS</shortName>
    </alternativeName>
</protein>
<dbReference type="FunFam" id="1.10.730.10:FF:000011">
    <property type="entry name" value="Leucine--tRNA ligase chloroplastic/mitochondrial"/>
    <property type="match status" value="1"/>
</dbReference>
<dbReference type="SUPFAM" id="SSF52374">
    <property type="entry name" value="Nucleotidylyl transferase"/>
    <property type="match status" value="1"/>
</dbReference>
<sequence length="972" mass="110033">MADYNHRETEQKWRQFWDENQTYRTETDPAKSKYYVLDMFPYPSGAGLHVGHPLGYIASDIVSRYKRLQGFNVLHPMGFDSFGLPAEQYAIQTGQHPAITTEQNIATYIKQLKQIGFSYDWSREVRTSDPGYYKWTQWIFMELFRSWYNKDTDRAEPIETLLHKFATNGTTDVNAVCDEETQALQFTAAEWNALSKEQSYEITLKYRLTYLADAVVNWCPALGTVLANDEVKDGVSERGGYPVEQKLMRQWMMRITAYADRLLSGLDTIDWSESLKEQQRNWIGKSVGASVKFQIERSEEKGLAQATPHSFIEVFTTRVDTIYGVTFMVLAPEHELVPGLTTDAQREAVEAYVQAAKMRSERDRMADTKTVSGVFTGSYCLNPLNNEKVPIFLADYVLAGYGTGAVMAVPSGDARDYGFAKQFGLPIIPVLDAQKDLDQQADNTKEGRYINSGIINGMTYKEATATLIAWLEERGLGRGKVNFRMRDAVFSRQRYWGEPVPVYFKEGGSTGQLPYLIDEADLPLELPAVDKYLPTETGEPPLGRAEDWRYHPSPSPSQGEGGFEYELSTMPGWAGSSWYWYRYMDPQNPDAFAGPEAIRYWENVDLYMGGSEHATGHLLYSRFWNKFLKDRGYVTQEEPFKKLINQGMIQGRSNFVYRLKGTGSEGVAPVFVSLNKIAGREVTPLHVDVNIVDNDVLDVEAFRASRPDFTQSPDGLPAQFELEDNGTYVCGAEVEKMSKSKFNVVNPDTIVEKYGADTLRMYEMFLGPIEQAKPWNTNGIDGTFRFLRKFWRLFYKDAPTTEGQPETGRWIVTEQAPTPAELKVLHKTIKKVQDDIENYSFNTSVSAFMVCVNELTALDCHKRAILSDLVLLLSPYAPHICEELWAALGNEPGSVSRASLPVFNPAYLVEDSFEYPIQINGKVRTTISFAIDRAPADIEQAVLADEVVQKWLDGKTPKKVVVVPKRIVNVVL</sequence>
<dbReference type="Pfam" id="PF00133">
    <property type="entry name" value="tRNA-synt_1"/>
    <property type="match status" value="2"/>
</dbReference>
<evidence type="ECO:0000256" key="6">
    <source>
        <dbReference type="ARBA" id="ARBA00022917"/>
    </source>
</evidence>
<dbReference type="InterPro" id="IPR001412">
    <property type="entry name" value="aa-tRNA-synth_I_CS"/>
</dbReference>
<evidence type="ECO:0000256" key="7">
    <source>
        <dbReference type="ARBA" id="ARBA00023146"/>
    </source>
</evidence>
<comment type="caution">
    <text evidence="14">The sequence shown here is derived from an EMBL/GenBank/DDBJ whole genome shotgun (WGS) entry which is preliminary data.</text>
</comment>
<dbReference type="PANTHER" id="PTHR43740">
    <property type="entry name" value="LEUCYL-TRNA SYNTHETASE"/>
    <property type="match status" value="1"/>
</dbReference>
<evidence type="ECO:0000259" key="11">
    <source>
        <dbReference type="Pfam" id="PF00133"/>
    </source>
</evidence>
<dbReference type="CDD" id="cd07958">
    <property type="entry name" value="Anticodon_Ia_Leu_BEm"/>
    <property type="match status" value="1"/>
</dbReference>
<evidence type="ECO:0000313" key="14">
    <source>
        <dbReference type="EMBL" id="KAB7728738.1"/>
    </source>
</evidence>
<feature type="binding site" evidence="9">
    <location>
        <position position="739"/>
    </location>
    <ligand>
        <name>ATP</name>
        <dbReference type="ChEBI" id="CHEBI:30616"/>
    </ligand>
</feature>
<dbReference type="GO" id="GO:0006429">
    <property type="term" value="P:leucyl-tRNA aminoacylation"/>
    <property type="evidence" value="ECO:0007669"/>
    <property type="project" value="UniProtKB-UniRule"/>
</dbReference>
<accession>A0A7J5TYD6</accession>
<evidence type="ECO:0000256" key="4">
    <source>
        <dbReference type="ARBA" id="ARBA00022741"/>
    </source>
</evidence>
<keyword evidence="2 9" id="KW-0963">Cytoplasm</keyword>
<evidence type="ECO:0000256" key="10">
    <source>
        <dbReference type="RuleBase" id="RU363035"/>
    </source>
</evidence>
<dbReference type="FunFam" id="3.40.50.620:FF:000056">
    <property type="entry name" value="Leucine--tRNA ligase"/>
    <property type="match status" value="1"/>
</dbReference>
<dbReference type="PRINTS" id="PR00985">
    <property type="entry name" value="TRNASYNTHLEU"/>
</dbReference>
<dbReference type="HAMAP" id="MF_00049_B">
    <property type="entry name" value="Leu_tRNA_synth_B"/>
    <property type="match status" value="1"/>
</dbReference>
<dbReference type="EMBL" id="WELI01000007">
    <property type="protein sequence ID" value="KAB7728738.1"/>
    <property type="molecule type" value="Genomic_DNA"/>
</dbReference>
<feature type="domain" description="Leucyl-tRNA synthetase editing" evidence="13">
    <location>
        <begin position="280"/>
        <end position="471"/>
    </location>
</feature>
<evidence type="ECO:0000313" key="15">
    <source>
        <dbReference type="Proteomes" id="UP000488299"/>
    </source>
</evidence>
<dbReference type="SUPFAM" id="SSF50677">
    <property type="entry name" value="ValRS/IleRS/LeuRS editing domain"/>
    <property type="match status" value="1"/>
</dbReference>
<evidence type="ECO:0000256" key="9">
    <source>
        <dbReference type="HAMAP-Rule" id="MF_00049"/>
    </source>
</evidence>
<keyword evidence="6 9" id="KW-0648">Protein biosynthesis</keyword>
<comment type="subcellular location">
    <subcellularLocation>
        <location evidence="9">Cytoplasm</location>
    </subcellularLocation>
</comment>
<dbReference type="SUPFAM" id="SSF47323">
    <property type="entry name" value="Anticodon-binding domain of a subclass of class I aminoacyl-tRNA synthetases"/>
    <property type="match status" value="1"/>
</dbReference>
<dbReference type="PROSITE" id="PS00178">
    <property type="entry name" value="AA_TRNA_LIGASE_I"/>
    <property type="match status" value="1"/>
</dbReference>
<dbReference type="Pfam" id="PF08264">
    <property type="entry name" value="Anticodon_1"/>
    <property type="match status" value="1"/>
</dbReference>
<organism evidence="14 15">
    <name type="scientific">Rudanella paleaurantiibacter</name>
    <dbReference type="NCBI Taxonomy" id="2614655"/>
    <lineage>
        <taxon>Bacteria</taxon>
        <taxon>Pseudomonadati</taxon>
        <taxon>Bacteroidota</taxon>
        <taxon>Cytophagia</taxon>
        <taxon>Cytophagales</taxon>
        <taxon>Cytophagaceae</taxon>
        <taxon>Rudanella</taxon>
    </lineage>
</organism>
<keyword evidence="7 9" id="KW-0030">Aminoacyl-tRNA synthetase</keyword>
<dbReference type="InterPro" id="IPR002300">
    <property type="entry name" value="aa-tRNA-synth_Ia"/>
</dbReference>
<dbReference type="GO" id="GO:0004823">
    <property type="term" value="F:leucine-tRNA ligase activity"/>
    <property type="evidence" value="ECO:0007669"/>
    <property type="project" value="UniProtKB-UniRule"/>
</dbReference>
<keyword evidence="5 9" id="KW-0067">ATP-binding</keyword>
<comment type="catalytic activity">
    <reaction evidence="8 9">
        <text>tRNA(Leu) + L-leucine + ATP = L-leucyl-tRNA(Leu) + AMP + diphosphate</text>
        <dbReference type="Rhea" id="RHEA:11688"/>
        <dbReference type="Rhea" id="RHEA-COMP:9613"/>
        <dbReference type="Rhea" id="RHEA-COMP:9622"/>
        <dbReference type="ChEBI" id="CHEBI:30616"/>
        <dbReference type="ChEBI" id="CHEBI:33019"/>
        <dbReference type="ChEBI" id="CHEBI:57427"/>
        <dbReference type="ChEBI" id="CHEBI:78442"/>
        <dbReference type="ChEBI" id="CHEBI:78494"/>
        <dbReference type="ChEBI" id="CHEBI:456215"/>
        <dbReference type="EC" id="6.1.1.4"/>
    </reaction>
</comment>
<dbReference type="InterPro" id="IPR009080">
    <property type="entry name" value="tRNAsynth_Ia_anticodon-bd"/>
</dbReference>
<gene>
    <name evidence="9" type="primary">leuS</name>
    <name evidence="14" type="ORF">F5984_18085</name>
</gene>
<dbReference type="AlphaFoldDB" id="A0A7J5TYD6"/>
<keyword evidence="3 9" id="KW-0436">Ligase</keyword>
<dbReference type="Pfam" id="PF13603">
    <property type="entry name" value="tRNA-synt_1_2"/>
    <property type="match status" value="1"/>
</dbReference>
<dbReference type="FunFam" id="3.40.50.620:FF:000060">
    <property type="entry name" value="Leucine--tRNA ligase"/>
    <property type="match status" value="1"/>
</dbReference>
<dbReference type="InterPro" id="IPR002302">
    <property type="entry name" value="Leu-tRNA-ligase"/>
</dbReference>
<name>A0A7J5TYD6_9BACT</name>
<dbReference type="GO" id="GO:0002161">
    <property type="term" value="F:aminoacyl-tRNA deacylase activity"/>
    <property type="evidence" value="ECO:0007669"/>
    <property type="project" value="InterPro"/>
</dbReference>
<proteinExistence type="inferred from homology"/>
<evidence type="ECO:0000256" key="1">
    <source>
        <dbReference type="ARBA" id="ARBA00005594"/>
    </source>
</evidence>
<dbReference type="NCBIfam" id="TIGR00396">
    <property type="entry name" value="leuS_bact"/>
    <property type="match status" value="1"/>
</dbReference>
<evidence type="ECO:0000256" key="2">
    <source>
        <dbReference type="ARBA" id="ARBA00022490"/>
    </source>
</evidence>
<comment type="similarity">
    <text evidence="1 9 10">Belongs to the class-I aminoacyl-tRNA synthetase family.</text>
</comment>
<dbReference type="Gene3D" id="3.40.50.620">
    <property type="entry name" value="HUPs"/>
    <property type="match status" value="3"/>
</dbReference>
<dbReference type="RefSeq" id="WP_152125629.1">
    <property type="nucleotide sequence ID" value="NZ_WELI01000007.1"/>
</dbReference>
<comment type="caution">
    <text evidence="9">Lacks conserved residue(s) required for the propagation of feature annotation.</text>
</comment>
<keyword evidence="4 9" id="KW-0547">Nucleotide-binding</keyword>
<evidence type="ECO:0000259" key="12">
    <source>
        <dbReference type="Pfam" id="PF08264"/>
    </source>
</evidence>
<feature type="domain" description="Aminoacyl-tRNA synthetase class Ia" evidence="11">
    <location>
        <begin position="731"/>
        <end position="762"/>
    </location>
</feature>
<feature type="short sequence motif" description="'KMSKS' region" evidence="9">
    <location>
        <begin position="736"/>
        <end position="740"/>
    </location>
</feature>
<keyword evidence="15" id="KW-1185">Reference proteome</keyword>